<feature type="compositionally biased region" description="Polar residues" evidence="2">
    <location>
        <begin position="522"/>
        <end position="539"/>
    </location>
</feature>
<name>A0A8J5FIR4_ZINOF</name>
<organism evidence="4 5">
    <name type="scientific">Zingiber officinale</name>
    <name type="common">Ginger</name>
    <name type="synonym">Amomum zingiber</name>
    <dbReference type="NCBI Taxonomy" id="94328"/>
    <lineage>
        <taxon>Eukaryota</taxon>
        <taxon>Viridiplantae</taxon>
        <taxon>Streptophyta</taxon>
        <taxon>Embryophyta</taxon>
        <taxon>Tracheophyta</taxon>
        <taxon>Spermatophyta</taxon>
        <taxon>Magnoliopsida</taxon>
        <taxon>Liliopsida</taxon>
        <taxon>Zingiberales</taxon>
        <taxon>Zingiberaceae</taxon>
        <taxon>Zingiber</taxon>
    </lineage>
</organism>
<keyword evidence="1" id="KW-0175">Coiled coil</keyword>
<reference evidence="4 5" key="1">
    <citation type="submission" date="2020-08" db="EMBL/GenBank/DDBJ databases">
        <title>Plant Genome Project.</title>
        <authorList>
            <person name="Zhang R.-G."/>
        </authorList>
    </citation>
    <scope>NUCLEOTIDE SEQUENCE [LARGE SCALE GENOMIC DNA]</scope>
    <source>
        <tissue evidence="4">Rhizome</tissue>
    </source>
</reference>
<evidence type="ECO:0000256" key="1">
    <source>
        <dbReference type="SAM" id="Coils"/>
    </source>
</evidence>
<feature type="compositionally biased region" description="Polar residues" evidence="2">
    <location>
        <begin position="632"/>
        <end position="668"/>
    </location>
</feature>
<feature type="compositionally biased region" description="Polar residues" evidence="2">
    <location>
        <begin position="505"/>
        <end position="515"/>
    </location>
</feature>
<evidence type="ECO:0000313" key="5">
    <source>
        <dbReference type="Proteomes" id="UP000734854"/>
    </source>
</evidence>
<feature type="compositionally biased region" description="Polar residues" evidence="2">
    <location>
        <begin position="923"/>
        <end position="934"/>
    </location>
</feature>
<keyword evidence="5" id="KW-1185">Reference proteome</keyword>
<dbReference type="Pfam" id="PF24851">
    <property type="entry name" value="DUF7725"/>
    <property type="match status" value="1"/>
</dbReference>
<evidence type="ECO:0000256" key="2">
    <source>
        <dbReference type="SAM" id="MobiDB-lite"/>
    </source>
</evidence>
<dbReference type="PANTHER" id="PTHR35766">
    <property type="entry name" value="OS08G0543600 PROTEIN"/>
    <property type="match status" value="1"/>
</dbReference>
<feature type="domain" description="DUF7725" evidence="3">
    <location>
        <begin position="690"/>
        <end position="762"/>
    </location>
</feature>
<feature type="compositionally biased region" description="Basic and acidic residues" evidence="2">
    <location>
        <begin position="603"/>
        <end position="628"/>
    </location>
</feature>
<dbReference type="Proteomes" id="UP000734854">
    <property type="component" value="Unassembled WGS sequence"/>
</dbReference>
<accession>A0A8J5FIR4</accession>
<comment type="caution">
    <text evidence="4">The sequence shown here is derived from an EMBL/GenBank/DDBJ whole genome shotgun (WGS) entry which is preliminary data.</text>
</comment>
<protein>
    <recommendedName>
        <fullName evidence="3">DUF7725 domain-containing protein</fullName>
    </recommendedName>
</protein>
<evidence type="ECO:0000259" key="3">
    <source>
        <dbReference type="Pfam" id="PF24851"/>
    </source>
</evidence>
<feature type="coiled-coil region" evidence="1">
    <location>
        <begin position="167"/>
        <end position="249"/>
    </location>
</feature>
<dbReference type="InterPro" id="IPR056142">
    <property type="entry name" value="DUF7725"/>
</dbReference>
<gene>
    <name evidence="4" type="ORF">ZIOFF_055171</name>
</gene>
<feature type="region of interest" description="Disordered" evidence="2">
    <location>
        <begin position="505"/>
        <end position="541"/>
    </location>
</feature>
<feature type="compositionally biased region" description="Polar residues" evidence="2">
    <location>
        <begin position="573"/>
        <end position="600"/>
    </location>
</feature>
<dbReference type="EMBL" id="JACMSC010000015">
    <property type="protein sequence ID" value="KAG6486593.1"/>
    <property type="molecule type" value="Genomic_DNA"/>
</dbReference>
<sequence length="934" mass="102355">MGPGIEYIGLVIAARLSQFLQSPINEVAEGVIRPFSVASSHLFTPSPPLPPLVCSDPSYAMHLLPASADRSTSGGADSDPPLRIETSSVGSMETAAGLNRAIPASSSNSSRKEWRAMPDVPYRSNGGEELEHVDTAQSAERTIHEVGVGTYDAGFCSITIDNGDDMLQRKLQEITSLREQLQQMEIELARAIARSEMMELQNSFEVKLKERIDSNNNLKEQLHEREQHILELERKVEDKDRELRTMKIDSEAAWAKEDLLREQNKELASFRYTEVISKEEHEWSNTWILNLGATENFLNQLAQETIHFKDEQLREAHSWISRVQEMDALHTSTNQSLQAELRERTEQFNQCWIGIQRQFVEMDRHHMQVIQQLQLELSEARESAGKYKDNQQVNPANSMDSSSYNANQINVKDDIKSNALLGFISDASVDGTTAYISTSNSSSKSEHGPGVPLLQSSLIGTNGFISPGQIAPVHSYVLNPSSVPVTMALTNSHIPKSHMDHYQSMPTIPNHQPLQKQLALSDVSQTPNQSKGSSNQTEHTLIGPDAHYSFNLHGEIQSVLPENLSSHSEKQVSIHSGNSSGEVQVLKSSVRQAPATQQPQGALDEHSHLDFAREYCPSEKKTETKTEHILPNGSQSQEEVLKSGQQCPIPGNAQTSRNSVSSNGTTESTISVAPISGTLLLSKTPLEPKLLDERSLLVCIVRAIPAGSDGKIRISTTLPNRLGKMLSPLHWHDYKKQYGKLDDFVARHPQLFVIEGDFIHLRGGAQQIISATAAVAKVAAAASASSAPYTSLLPSVAVTPVAQVNRQKMSQSVESKAVSSVPYADDTAVGNAGTQCDSCTHISTRQDVHPNDVRSNIVQGLSDLSIFNKLKNVQEVSGLPSEIKLGNSSVDSAVRNTLNHDSNILQNKGMGNGRRSFGGKQQGRFSGSGLNSRP</sequence>
<proteinExistence type="predicted"/>
<feature type="region of interest" description="Disordered" evidence="2">
    <location>
        <begin position="903"/>
        <end position="934"/>
    </location>
</feature>
<evidence type="ECO:0000313" key="4">
    <source>
        <dbReference type="EMBL" id="KAG6486593.1"/>
    </source>
</evidence>
<dbReference type="PANTHER" id="PTHR35766:SF1">
    <property type="entry name" value="OS08G0543600 PROTEIN"/>
    <property type="match status" value="1"/>
</dbReference>
<feature type="region of interest" description="Disordered" evidence="2">
    <location>
        <begin position="563"/>
        <end position="668"/>
    </location>
</feature>
<dbReference type="AlphaFoldDB" id="A0A8J5FIR4"/>